<feature type="non-terminal residue" evidence="2">
    <location>
        <position position="1"/>
    </location>
</feature>
<name>A0A699QKV0_TANCI</name>
<protein>
    <submittedName>
        <fullName evidence="2">Uncharacterized protein</fullName>
    </submittedName>
</protein>
<proteinExistence type="predicted"/>
<feature type="compositionally biased region" description="Acidic residues" evidence="1">
    <location>
        <begin position="1"/>
        <end position="32"/>
    </location>
</feature>
<organism evidence="2">
    <name type="scientific">Tanacetum cinerariifolium</name>
    <name type="common">Dalmatian daisy</name>
    <name type="synonym">Chrysanthemum cinerariifolium</name>
    <dbReference type="NCBI Taxonomy" id="118510"/>
    <lineage>
        <taxon>Eukaryota</taxon>
        <taxon>Viridiplantae</taxon>
        <taxon>Streptophyta</taxon>
        <taxon>Embryophyta</taxon>
        <taxon>Tracheophyta</taxon>
        <taxon>Spermatophyta</taxon>
        <taxon>Magnoliopsida</taxon>
        <taxon>eudicotyledons</taxon>
        <taxon>Gunneridae</taxon>
        <taxon>Pentapetalae</taxon>
        <taxon>asterids</taxon>
        <taxon>campanulids</taxon>
        <taxon>Asterales</taxon>
        <taxon>Asteraceae</taxon>
        <taxon>Asteroideae</taxon>
        <taxon>Anthemideae</taxon>
        <taxon>Anthemidinae</taxon>
        <taxon>Tanacetum</taxon>
    </lineage>
</organism>
<dbReference type="AlphaFoldDB" id="A0A699QKV0"/>
<evidence type="ECO:0000313" key="2">
    <source>
        <dbReference type="EMBL" id="GFC71082.1"/>
    </source>
</evidence>
<evidence type="ECO:0000256" key="1">
    <source>
        <dbReference type="SAM" id="MobiDB-lite"/>
    </source>
</evidence>
<dbReference type="EMBL" id="BKCJ011031785">
    <property type="protein sequence ID" value="GFC71082.1"/>
    <property type="molecule type" value="Genomic_DNA"/>
</dbReference>
<comment type="caution">
    <text evidence="2">The sequence shown here is derived from an EMBL/GenBank/DDBJ whole genome shotgun (WGS) entry which is preliminary data.</text>
</comment>
<sequence>DDDDQDNDDSQDDDNQGDDNQDDDEEETDSDRDDSFDPRVHTPSHVETPYDEDNDEEIQGVNVEGEEMDKEETNKVEDVNELYRDVNVNLEGRDTKMTYAPHTIMQTTQALEDTHVIITPVNLEGQHQSSFVSSGFISNMLNPSLDTGFDFIFNLNTELTSLVDVPVTTIVEPPLLSATTLLPPPTPFITHLRQTPVPTPSNVSSSSLKDLPNFGSLFGFDHRLKALDYGFSKFKQTSLLKLFH</sequence>
<reference evidence="2" key="1">
    <citation type="journal article" date="2019" name="Sci. Rep.">
        <title>Draft genome of Tanacetum cinerariifolium, the natural source of mosquito coil.</title>
        <authorList>
            <person name="Yamashiro T."/>
            <person name="Shiraishi A."/>
            <person name="Satake H."/>
            <person name="Nakayama K."/>
        </authorList>
    </citation>
    <scope>NUCLEOTIDE SEQUENCE</scope>
</reference>
<accession>A0A699QKV0</accession>
<gene>
    <name evidence="2" type="ORF">Tci_843052</name>
</gene>
<feature type="region of interest" description="Disordered" evidence="1">
    <location>
        <begin position="1"/>
        <end position="56"/>
    </location>
</feature>